<evidence type="ECO:0000313" key="2">
    <source>
        <dbReference type="EMBL" id="VEU40992.1"/>
    </source>
</evidence>
<dbReference type="SUPFAM" id="SSF55394">
    <property type="entry name" value="Bactericidal permeability-increasing protein, BPI"/>
    <property type="match status" value="1"/>
</dbReference>
<accession>A0A448ZG33</accession>
<proteinExistence type="predicted"/>
<dbReference type="EMBL" id="CAACVS010000324">
    <property type="protein sequence ID" value="VEU40992.1"/>
    <property type="molecule type" value="Genomic_DNA"/>
</dbReference>
<evidence type="ECO:0008006" key="4">
    <source>
        <dbReference type="Google" id="ProtNLM"/>
    </source>
</evidence>
<reference evidence="2 3" key="1">
    <citation type="submission" date="2019-01" db="EMBL/GenBank/DDBJ databases">
        <authorList>
            <person name="Ferrante I. M."/>
        </authorList>
    </citation>
    <scope>NUCLEOTIDE SEQUENCE [LARGE SCALE GENOMIC DNA]</scope>
    <source>
        <strain evidence="2 3">B856</strain>
    </source>
</reference>
<organism evidence="2 3">
    <name type="scientific">Pseudo-nitzschia multistriata</name>
    <dbReference type="NCBI Taxonomy" id="183589"/>
    <lineage>
        <taxon>Eukaryota</taxon>
        <taxon>Sar</taxon>
        <taxon>Stramenopiles</taxon>
        <taxon>Ochrophyta</taxon>
        <taxon>Bacillariophyta</taxon>
        <taxon>Bacillariophyceae</taxon>
        <taxon>Bacillariophycidae</taxon>
        <taxon>Bacillariales</taxon>
        <taxon>Bacillariaceae</taxon>
        <taxon>Pseudo-nitzschia</taxon>
    </lineage>
</organism>
<keyword evidence="1" id="KW-0732">Signal</keyword>
<evidence type="ECO:0000256" key="1">
    <source>
        <dbReference type="SAM" id="SignalP"/>
    </source>
</evidence>
<gene>
    <name evidence="2" type="ORF">PSNMU_V1.4_AUG-EV-PASAV3_0079040</name>
</gene>
<name>A0A448ZG33_9STRA</name>
<dbReference type="InterPro" id="IPR017943">
    <property type="entry name" value="Bactericidal_perm-incr_a/b_dom"/>
</dbReference>
<evidence type="ECO:0000313" key="3">
    <source>
        <dbReference type="Proteomes" id="UP000291116"/>
    </source>
</evidence>
<keyword evidence="3" id="KW-1185">Reference proteome</keyword>
<dbReference type="Gene3D" id="3.15.10.10">
    <property type="entry name" value="Bactericidal permeability-increasing protein, domain 1"/>
    <property type="match status" value="1"/>
</dbReference>
<protein>
    <recommendedName>
        <fullName evidence="4">Lipid-binding serum glycoprotein C-terminal domain-containing protein</fullName>
    </recommendedName>
</protein>
<dbReference type="OrthoDB" id="192699at2759"/>
<feature type="chain" id="PRO_5019476909" description="Lipid-binding serum glycoprotein C-terminal domain-containing protein" evidence="1">
    <location>
        <begin position="29"/>
        <end position="1066"/>
    </location>
</feature>
<dbReference type="Proteomes" id="UP000291116">
    <property type="component" value="Unassembled WGS sequence"/>
</dbReference>
<sequence>MAAASNTNALVSIVVPRLLLFLQLGALALPAAGDFADVNSILRDVAVRLPDVPTMGGSGYSIDLTEVVCTDIYIEDAHLASRSVGLLPNSGGSSAGVASSGVELQWSIEGLAFNCQAKYKYKGLLGIVNRGDVYLYSRDNKVVSTATVRSLLTGSPSPPTEISMNSCLPTVEIVDVDFDNGGFVGWVLDAIEGLLRTAMELVASDKICEELQAFLEVNTKDLLEYIAGENGLEPYLLPGAAALSRDPEQLEEDFVERLKLTPSIATDSSTTKATGATELPATTELLSFSKQDTSSGRWMNELIQKGVFASNEMVSIESDNDAVGPATEKDELQVNQWLREFVLEEDGAMVLTASSVGPDGFPRDGVLYDAEDVVTHTTIVLDRVKLLGLDTLTHFSPFEVAGNYTLETYLAWKYLALEVDVTATVRPSTRPDSVIETEGTSTQVKIVEQVKLMLGVDGLTAGASLMAALNQTALENNVRLGSLLRSNTAAIDCLLSTVVDLEFSTLSVEVTNDVLTPSIEGLVSPGLDRLFSEAMDASFLMYERVLMEAAPVYFQNELRPMLTQRILHEYLLQRPPTTGERGTVGSVTQNSNSRTCIPWTSNEVDDDKPIDFRDLLLTAEDATDLGGSGSAAYGNLFSSMIMPYINEEVLDPDTFNTQWIRKMTKEQSGKEGVLEFKDVYRYLNVSSTSPLYDKLDFRISKITVSNIDTIAAPLEFMQPTNQGNVLSNQLAMHSVTDDAGRFRFLNVTLQVYMGIEGDKSPLQMTNVVDFSISVPASTFSVEILADLKERSLLEFPLKDLVNPHCWLAAFGSDREDDEVEAESLKSIEIESLSFNILTFYLDSVCISATSPGCGSISDVIYELEDAAFATSFRKPIIDLVEDVVLSLWDALDVSELIKQAHKFCPHSDKFEASAPEPTVEMPNLSGVSRNSSQTILALGIVGLQTAIIVSAKNHLLLADNKPLVPNDQSPSAKSETMPFPEGSEIIDWNNLSDLGSWVDIAFDEFRNYLSKSVVASTESSNEVLSRDLASDMTLQINTMLREYILDKSRSLEYELKDLSFMAFGTI</sequence>
<feature type="signal peptide" evidence="1">
    <location>
        <begin position="1"/>
        <end position="28"/>
    </location>
</feature>
<dbReference type="AlphaFoldDB" id="A0A448ZG33"/>
<dbReference type="GO" id="GO:0008289">
    <property type="term" value="F:lipid binding"/>
    <property type="evidence" value="ECO:0007669"/>
    <property type="project" value="InterPro"/>
</dbReference>